<keyword evidence="4" id="KW-0788">Thiol protease</keyword>
<protein>
    <recommendedName>
        <fullName evidence="6">NlpC/P60 domain-containing protein</fullName>
    </recommendedName>
</protein>
<dbReference type="InterPro" id="IPR051202">
    <property type="entry name" value="Peptidase_C40"/>
</dbReference>
<dbReference type="SUPFAM" id="SSF54001">
    <property type="entry name" value="Cysteine proteinases"/>
    <property type="match status" value="1"/>
</dbReference>
<dbReference type="InterPro" id="IPR038765">
    <property type="entry name" value="Papain-like_cys_pep_sf"/>
</dbReference>
<evidence type="ECO:0000259" key="6">
    <source>
        <dbReference type="PROSITE" id="PS51935"/>
    </source>
</evidence>
<dbReference type="PANTHER" id="PTHR47053">
    <property type="entry name" value="MUREIN DD-ENDOPEPTIDASE MEPH-RELATED"/>
    <property type="match status" value="1"/>
</dbReference>
<organism evidence="7 8">
    <name type="scientific">Tumebacillus avium</name>
    <dbReference type="NCBI Taxonomy" id="1903704"/>
    <lineage>
        <taxon>Bacteria</taxon>
        <taxon>Bacillati</taxon>
        <taxon>Bacillota</taxon>
        <taxon>Bacilli</taxon>
        <taxon>Bacillales</taxon>
        <taxon>Alicyclobacillaceae</taxon>
        <taxon>Tumebacillus</taxon>
    </lineage>
</organism>
<evidence type="ECO:0000256" key="1">
    <source>
        <dbReference type="ARBA" id="ARBA00007074"/>
    </source>
</evidence>
<sequence length="312" mass="33695">MLWYINFMVSGRSRMENWKKGLVIGLFSSMLLEQHAVAASVGLKRADATVHHRTGLPMPLLALQEVPPYPVATAKIQQLWQEQEALVWQPFVPAPEADLSEGIASRLVLDELEVHEFGEQEDVHEEVHEFASPMLVASRSGMNLPPVVPQQMQEEVAELPAPAQEVQAEQPQGSQPVSSPAPTLQQGSGATAPQGGKAVSVAMQYQGVPYKYGGRTPGGFDCSGFIQFVYKQLGVELPRTTYAQLGAGVQVSQANLQPGDLIFFSCGGAATSHAGIYIGNGQFIHADADRGIMVAALDNPYWSGVYQTAVRI</sequence>
<name>A0A1Y0IMW5_9BACL</name>
<dbReference type="OrthoDB" id="9813368at2"/>
<dbReference type="Proteomes" id="UP000195437">
    <property type="component" value="Chromosome"/>
</dbReference>
<evidence type="ECO:0000256" key="3">
    <source>
        <dbReference type="ARBA" id="ARBA00022801"/>
    </source>
</evidence>
<dbReference type="GO" id="GO:0008234">
    <property type="term" value="F:cysteine-type peptidase activity"/>
    <property type="evidence" value="ECO:0007669"/>
    <property type="project" value="UniProtKB-KW"/>
</dbReference>
<feature type="compositionally biased region" description="Polar residues" evidence="5">
    <location>
        <begin position="173"/>
        <end position="191"/>
    </location>
</feature>
<dbReference type="Pfam" id="PF00877">
    <property type="entry name" value="NLPC_P60"/>
    <property type="match status" value="1"/>
</dbReference>
<dbReference type="InterPro" id="IPR000064">
    <property type="entry name" value="NLP_P60_dom"/>
</dbReference>
<evidence type="ECO:0000313" key="8">
    <source>
        <dbReference type="Proteomes" id="UP000195437"/>
    </source>
</evidence>
<keyword evidence="2" id="KW-0645">Protease</keyword>
<keyword evidence="8" id="KW-1185">Reference proteome</keyword>
<comment type="similarity">
    <text evidence="1">Belongs to the peptidase C40 family.</text>
</comment>
<dbReference type="Gene3D" id="3.90.1720.10">
    <property type="entry name" value="endopeptidase domain like (from Nostoc punctiforme)"/>
    <property type="match status" value="1"/>
</dbReference>
<evidence type="ECO:0000256" key="2">
    <source>
        <dbReference type="ARBA" id="ARBA00022670"/>
    </source>
</evidence>
<dbReference type="KEGG" id="tum:CBW65_13095"/>
<accession>A0A1Y0IMW5</accession>
<reference evidence="8" key="1">
    <citation type="submission" date="2017-05" db="EMBL/GenBank/DDBJ databases">
        <authorList>
            <person name="Sung H."/>
        </authorList>
    </citation>
    <scope>NUCLEOTIDE SEQUENCE [LARGE SCALE GENOMIC DNA]</scope>
    <source>
        <strain evidence="8">AR23208</strain>
    </source>
</reference>
<evidence type="ECO:0000256" key="4">
    <source>
        <dbReference type="ARBA" id="ARBA00022807"/>
    </source>
</evidence>
<feature type="domain" description="NlpC/P60" evidence="6">
    <location>
        <begin position="192"/>
        <end position="312"/>
    </location>
</feature>
<evidence type="ECO:0000313" key="7">
    <source>
        <dbReference type="EMBL" id="ARU61861.1"/>
    </source>
</evidence>
<dbReference type="EMBL" id="CP021434">
    <property type="protein sequence ID" value="ARU61861.1"/>
    <property type="molecule type" value="Genomic_DNA"/>
</dbReference>
<gene>
    <name evidence="7" type="ORF">CBW65_13095</name>
</gene>
<dbReference type="GO" id="GO:0006508">
    <property type="term" value="P:proteolysis"/>
    <property type="evidence" value="ECO:0007669"/>
    <property type="project" value="UniProtKB-KW"/>
</dbReference>
<feature type="region of interest" description="Disordered" evidence="5">
    <location>
        <begin position="151"/>
        <end position="195"/>
    </location>
</feature>
<dbReference type="AlphaFoldDB" id="A0A1Y0IMW5"/>
<keyword evidence="3" id="KW-0378">Hydrolase</keyword>
<feature type="compositionally biased region" description="Low complexity" evidence="5">
    <location>
        <begin position="158"/>
        <end position="172"/>
    </location>
</feature>
<proteinExistence type="inferred from homology"/>
<dbReference type="PROSITE" id="PS51935">
    <property type="entry name" value="NLPC_P60"/>
    <property type="match status" value="1"/>
</dbReference>
<dbReference type="PANTHER" id="PTHR47053:SF1">
    <property type="entry name" value="MUREIN DD-ENDOPEPTIDASE MEPH-RELATED"/>
    <property type="match status" value="1"/>
</dbReference>
<evidence type="ECO:0000256" key="5">
    <source>
        <dbReference type="SAM" id="MobiDB-lite"/>
    </source>
</evidence>